<dbReference type="EMBL" id="QRGP01000002">
    <property type="protein sequence ID" value="RDV02615.1"/>
    <property type="molecule type" value="Genomic_DNA"/>
</dbReference>
<keyword evidence="5 10" id="KW-0479">Metal-binding</keyword>
<comment type="cofactor">
    <cofactor evidence="10">
        <name>Mg(2+)</name>
        <dbReference type="ChEBI" id="CHEBI:18420"/>
    </cofactor>
    <text evidence="10">Binds 1 Mg(2+) ion per subunit.</text>
</comment>
<keyword evidence="3 10" id="KW-0808">Transferase</keyword>
<dbReference type="Pfam" id="PF04983">
    <property type="entry name" value="RNA_pol_Rpb1_3"/>
    <property type="match status" value="1"/>
</dbReference>
<dbReference type="GO" id="GO:0000287">
    <property type="term" value="F:magnesium ion binding"/>
    <property type="evidence" value="ECO:0007669"/>
    <property type="project" value="UniProtKB-UniRule"/>
</dbReference>
<evidence type="ECO:0000313" key="13">
    <source>
        <dbReference type="EMBL" id="RDV02615.1"/>
    </source>
</evidence>
<dbReference type="PANTHER" id="PTHR19376">
    <property type="entry name" value="DNA-DIRECTED RNA POLYMERASE"/>
    <property type="match status" value="1"/>
</dbReference>
<dbReference type="CDD" id="cd02655">
    <property type="entry name" value="RNAP_beta'_C"/>
    <property type="match status" value="1"/>
</dbReference>
<dbReference type="Gene3D" id="1.10.1790.20">
    <property type="match status" value="1"/>
</dbReference>
<dbReference type="Gene3D" id="1.10.132.30">
    <property type="match status" value="1"/>
</dbReference>
<dbReference type="GO" id="GO:0008270">
    <property type="term" value="F:zinc ion binding"/>
    <property type="evidence" value="ECO:0007669"/>
    <property type="project" value="UniProtKB-UniRule"/>
</dbReference>
<keyword evidence="14" id="KW-1185">Reference proteome</keyword>
<feature type="domain" description="RNA polymerase N-terminal" evidence="12">
    <location>
        <begin position="236"/>
        <end position="515"/>
    </location>
</feature>
<evidence type="ECO:0000256" key="5">
    <source>
        <dbReference type="ARBA" id="ARBA00022723"/>
    </source>
</evidence>
<dbReference type="SMART" id="SM00663">
    <property type="entry name" value="RPOLA_N"/>
    <property type="match status" value="1"/>
</dbReference>
<keyword evidence="8 10" id="KW-0804">Transcription</keyword>
<dbReference type="FunFam" id="4.10.860.120:FF:000001">
    <property type="entry name" value="DNA-directed RNA polymerase subunit beta"/>
    <property type="match status" value="1"/>
</dbReference>
<comment type="catalytic activity">
    <reaction evidence="9 10 11">
        <text>RNA(n) + a ribonucleoside 5'-triphosphate = RNA(n+1) + diphosphate</text>
        <dbReference type="Rhea" id="RHEA:21248"/>
        <dbReference type="Rhea" id="RHEA-COMP:14527"/>
        <dbReference type="Rhea" id="RHEA-COMP:17342"/>
        <dbReference type="ChEBI" id="CHEBI:33019"/>
        <dbReference type="ChEBI" id="CHEBI:61557"/>
        <dbReference type="ChEBI" id="CHEBI:140395"/>
        <dbReference type="EC" id="2.7.7.6"/>
    </reaction>
</comment>
<evidence type="ECO:0000256" key="8">
    <source>
        <dbReference type="ARBA" id="ARBA00023163"/>
    </source>
</evidence>
<dbReference type="Gene3D" id="1.10.40.90">
    <property type="match status" value="1"/>
</dbReference>
<feature type="binding site" evidence="10">
    <location>
        <position position="809"/>
    </location>
    <ligand>
        <name>Zn(2+)</name>
        <dbReference type="ChEBI" id="CHEBI:29105"/>
        <label>2</label>
    </ligand>
</feature>
<organism evidence="13 14">
    <name type="scientific">Sphingorhabdus pulchriflava</name>
    <dbReference type="NCBI Taxonomy" id="2292257"/>
    <lineage>
        <taxon>Bacteria</taxon>
        <taxon>Pseudomonadati</taxon>
        <taxon>Pseudomonadota</taxon>
        <taxon>Alphaproteobacteria</taxon>
        <taxon>Sphingomonadales</taxon>
        <taxon>Sphingomonadaceae</taxon>
        <taxon>Sphingorhabdus</taxon>
    </lineage>
</organism>
<gene>
    <name evidence="10 13" type="primary">rpoC</name>
    <name evidence="13" type="ORF">DXH95_11690</name>
</gene>
<dbReference type="GO" id="GO:0000428">
    <property type="term" value="C:DNA-directed RNA polymerase complex"/>
    <property type="evidence" value="ECO:0007669"/>
    <property type="project" value="UniProtKB-KW"/>
</dbReference>
<comment type="cofactor">
    <cofactor evidence="10">
        <name>Zn(2+)</name>
        <dbReference type="ChEBI" id="CHEBI:29105"/>
    </cofactor>
    <text evidence="10">Binds 2 Zn(2+) ions per subunit.</text>
</comment>
<dbReference type="HAMAP" id="MF_01322">
    <property type="entry name" value="RNApol_bact_RpoC"/>
    <property type="match status" value="1"/>
</dbReference>
<evidence type="ECO:0000256" key="1">
    <source>
        <dbReference type="ARBA" id="ARBA00006460"/>
    </source>
</evidence>
<dbReference type="RefSeq" id="WP_115549719.1">
    <property type="nucleotide sequence ID" value="NZ_QRGP01000002.1"/>
</dbReference>
<dbReference type="PANTHER" id="PTHR19376:SF54">
    <property type="entry name" value="DNA-DIRECTED RNA POLYMERASE SUBUNIT BETA"/>
    <property type="match status" value="1"/>
</dbReference>
<dbReference type="Gene3D" id="2.40.50.100">
    <property type="match status" value="3"/>
</dbReference>
<feature type="binding site" evidence="10">
    <location>
        <position position="461"/>
    </location>
    <ligand>
        <name>Mg(2+)</name>
        <dbReference type="ChEBI" id="CHEBI:18420"/>
    </ligand>
</feature>
<feature type="binding site" evidence="10">
    <location>
        <position position="70"/>
    </location>
    <ligand>
        <name>Zn(2+)</name>
        <dbReference type="ChEBI" id="CHEBI:29105"/>
        <label>1</label>
    </ligand>
</feature>
<dbReference type="InterPro" id="IPR000722">
    <property type="entry name" value="RNA_pol_asu"/>
</dbReference>
<dbReference type="GO" id="GO:0003899">
    <property type="term" value="F:DNA-directed RNA polymerase activity"/>
    <property type="evidence" value="ECO:0007669"/>
    <property type="project" value="UniProtKB-UniRule"/>
</dbReference>
<dbReference type="Gene3D" id="1.10.150.390">
    <property type="match status" value="1"/>
</dbReference>
<evidence type="ECO:0000256" key="3">
    <source>
        <dbReference type="ARBA" id="ARBA00022679"/>
    </source>
</evidence>
<feature type="binding site" evidence="10">
    <location>
        <position position="463"/>
    </location>
    <ligand>
        <name>Mg(2+)</name>
        <dbReference type="ChEBI" id="CHEBI:18420"/>
    </ligand>
</feature>
<dbReference type="InterPro" id="IPR007066">
    <property type="entry name" value="RNA_pol_Rpb1_3"/>
</dbReference>
<evidence type="ECO:0000259" key="12">
    <source>
        <dbReference type="SMART" id="SM00663"/>
    </source>
</evidence>
<comment type="function">
    <text evidence="10 11">DNA-dependent RNA polymerase catalyzes the transcription of DNA into RNA using the four ribonucleoside triphosphates as substrates.</text>
</comment>
<dbReference type="Gene3D" id="1.10.274.100">
    <property type="entry name" value="RNA polymerase Rpb1, domain 3"/>
    <property type="match status" value="2"/>
</dbReference>
<dbReference type="SUPFAM" id="SSF64484">
    <property type="entry name" value="beta and beta-prime subunits of DNA dependent RNA-polymerase"/>
    <property type="match status" value="1"/>
</dbReference>
<dbReference type="Proteomes" id="UP000263833">
    <property type="component" value="Unassembled WGS sequence"/>
</dbReference>
<feature type="binding site" evidence="10">
    <location>
        <position position="889"/>
    </location>
    <ligand>
        <name>Zn(2+)</name>
        <dbReference type="ChEBI" id="CHEBI:29105"/>
        <label>2</label>
    </ligand>
</feature>
<dbReference type="InterPro" id="IPR042102">
    <property type="entry name" value="RNA_pol_Rpb1_3_sf"/>
</dbReference>
<accession>A0A371B4U1</accession>
<keyword evidence="2 10" id="KW-0240">DNA-directed RNA polymerase</keyword>
<dbReference type="Gene3D" id="2.40.40.20">
    <property type="match status" value="1"/>
</dbReference>
<feature type="binding site" evidence="10">
    <location>
        <position position="72"/>
    </location>
    <ligand>
        <name>Zn(2+)</name>
        <dbReference type="ChEBI" id="CHEBI:29105"/>
        <label>1</label>
    </ligand>
</feature>
<comment type="caution">
    <text evidence="13">The sequence shown here is derived from an EMBL/GenBank/DDBJ whole genome shotgun (WGS) entry which is preliminary data.</text>
</comment>
<feature type="binding site" evidence="10">
    <location>
        <position position="88"/>
    </location>
    <ligand>
        <name>Zn(2+)</name>
        <dbReference type="ChEBI" id="CHEBI:29105"/>
        <label>1</label>
    </ligand>
</feature>
<evidence type="ECO:0000313" key="14">
    <source>
        <dbReference type="Proteomes" id="UP000263833"/>
    </source>
</evidence>
<dbReference type="Pfam" id="PF04998">
    <property type="entry name" value="RNA_pol_Rpb1_5"/>
    <property type="match status" value="1"/>
</dbReference>
<evidence type="ECO:0000256" key="2">
    <source>
        <dbReference type="ARBA" id="ARBA00022478"/>
    </source>
</evidence>
<feature type="binding site" evidence="10">
    <location>
        <position position="882"/>
    </location>
    <ligand>
        <name>Zn(2+)</name>
        <dbReference type="ChEBI" id="CHEBI:29105"/>
        <label>2</label>
    </ligand>
</feature>
<name>A0A371B4U1_9SPHN</name>
<comment type="subunit">
    <text evidence="10">The RNAP catalytic core consists of 2 alpha, 1 beta, 1 beta' and 1 omega subunit. When a sigma factor is associated with the core the holoenzyme is formed, which can initiate transcription.</text>
</comment>
<dbReference type="InterPro" id="IPR006592">
    <property type="entry name" value="RNA_pol_N"/>
</dbReference>
<sequence>MNDLTKFSNPLAKPETFDQIQIGIASPEKIRSWSFGEIKKPETINYRTFKPERDGLFCARIFGPVKDYECLCGKYKRMKYKGVVCEKCGVEVTVTKVRRERMGHIELAAPVAHIWFLKSLPSRIGLLLDMQLKQLERVLYFEHYIVTEPGLTALEKFQLLTEDELLAAQDEYGEDAFTAGIGAEAVKQMLMDLDLEQERVDLMEELATTKSELKPKKIIKRLKVVESFIDSGNKPEWMILDVIPVIPPELRPLVPLDGGRFATSDLNDLYRRVINRNNRLKRLIELRAPDIIVRNEKRMLQEAVDALFDNGRRGRTITGANKRPLKSLSDMLKGKQGRFRQNLLGKRVDYSGRSVIVTGPELKLHQCGLPKKMALELFKPFIYSRLDAKGLSMTLKQAKKWVEKERKEVWDILDEVIREHPVLLNRAPTLHRLGIQAFEPVLIEGKAIQLHPLVCSAFNADFDGDQMAVHVPLSLEAQLEARVLMMSTNNILSPANGKPIIVPSQDMVLGLYYLSMDREGEPGEGMILSDMAEVHQALEVGAVTLHSKITSRVPQTGEDGQERMVRYETTPGRMLLGECLPKSHTVPFETVNRLLTKKEIGDVIDQVYRHTGQKDTVLFADAIMALGFRHAFKAGISFGKDDMIIPHEKDGLVAETKGIVADFEQQYQDGLITQQEKYNKVIDAWSGCGDRVANAMMEKLKATPKDENGREAQINSIYMMAHSGARGSPAQMKQLGGMRGLMAKPSGEIIETPIISNFKEGLTVLEYFNSTHGARKGLADTALKTANSGYLTRRLVDVSQDCTIVEIDCGTERALEMRSIVQGGSTIASLGERVLGRTTAEDVVGADGKVAIPAGSLLDEAAITVIEEIGLQALKIRSPLVCESKVGVCGTCYGRDLARGTPVNIGEAVGVIAAQSIGEPGTQLTMRTFHIGGAAQLNETSNLDASADGVVHYRDLPTLVDKRGRRLAMARSGELVINDKEGRELETHRLPFGATLQFAEGDTVKVGDRLAEWDPFTMPVITEKQGVVKFQDLLDGKTLIEQTDEATGIAQRVVIEYRGATRAKKEDLRPRLTLLDDDSGEAARYLLAVGTMLSVEDGQTVEAGDVLARVTRESAKTRDITGGLPRVAELFEARIPKDNAIIAKISGRIEFVRDYKAKRKIAIVPEEGDRIEYLIPKSKVLDVQEGDFVRKGDNLIAGSPNPHDILEVLGVEALAEYLVAEIQEVYRLQGVKINDKHIEVIVRQMLQKVEITNGGDTTLLPGEQVDREEMDAINAKLQPGQAFAEGTPVLLGITKASLQTRSFISAASFQETTRVLTQAAVEGKKDVLTGLKENVIVGRLIPAGTGSAMNRIRVAASSRDAALRASYRKLQESLIAPETAAEEHAAELAQGPEAALGDDPIGMMEHTPETVEDFEGDTEA</sequence>
<evidence type="ECO:0000256" key="6">
    <source>
        <dbReference type="ARBA" id="ARBA00022833"/>
    </source>
</evidence>
<dbReference type="InterPro" id="IPR007080">
    <property type="entry name" value="RNA_pol_Rpb1_1"/>
</dbReference>
<dbReference type="OrthoDB" id="9815296at2"/>
<dbReference type="GO" id="GO:0003677">
    <property type="term" value="F:DNA binding"/>
    <property type="evidence" value="ECO:0007669"/>
    <property type="project" value="UniProtKB-UniRule"/>
</dbReference>
<dbReference type="GO" id="GO:0006351">
    <property type="term" value="P:DNA-templated transcription"/>
    <property type="evidence" value="ECO:0007669"/>
    <property type="project" value="UniProtKB-UniRule"/>
</dbReference>
<dbReference type="Pfam" id="PF00623">
    <property type="entry name" value="RNA_pol_Rpb1_2"/>
    <property type="match status" value="1"/>
</dbReference>
<evidence type="ECO:0000256" key="9">
    <source>
        <dbReference type="ARBA" id="ARBA00048552"/>
    </source>
</evidence>
<dbReference type="EC" id="2.7.7.6" evidence="10"/>
<evidence type="ECO:0000256" key="4">
    <source>
        <dbReference type="ARBA" id="ARBA00022695"/>
    </source>
</evidence>
<dbReference type="CDD" id="cd01609">
    <property type="entry name" value="RNAP_beta'_N"/>
    <property type="match status" value="1"/>
</dbReference>
<evidence type="ECO:0000256" key="11">
    <source>
        <dbReference type="RuleBase" id="RU004279"/>
    </source>
</evidence>
<dbReference type="Pfam" id="PF05000">
    <property type="entry name" value="RNA_pol_Rpb1_4"/>
    <property type="match status" value="1"/>
</dbReference>
<feature type="binding site" evidence="10">
    <location>
        <position position="465"/>
    </location>
    <ligand>
        <name>Mg(2+)</name>
        <dbReference type="ChEBI" id="CHEBI:18420"/>
    </ligand>
</feature>
<dbReference type="InterPro" id="IPR044893">
    <property type="entry name" value="RNA_pol_Rpb1_clamp_domain"/>
</dbReference>
<comment type="similarity">
    <text evidence="1 10 11">Belongs to the RNA polymerase beta' chain family.</text>
</comment>
<keyword evidence="7 10" id="KW-0460">Magnesium</keyword>
<dbReference type="InterPro" id="IPR045867">
    <property type="entry name" value="DNA-dir_RpoC_beta_prime"/>
</dbReference>
<feature type="binding site" evidence="10">
    <location>
        <position position="85"/>
    </location>
    <ligand>
        <name>Zn(2+)</name>
        <dbReference type="ChEBI" id="CHEBI:29105"/>
        <label>1</label>
    </ligand>
</feature>
<dbReference type="Pfam" id="PF04997">
    <property type="entry name" value="RNA_pol_Rpb1_1"/>
    <property type="match status" value="1"/>
</dbReference>
<dbReference type="NCBIfam" id="TIGR02386">
    <property type="entry name" value="rpoC_TIGR"/>
    <property type="match status" value="1"/>
</dbReference>
<keyword evidence="6 10" id="KW-0862">Zinc</keyword>
<keyword evidence="4 10" id="KW-0548">Nucleotidyltransferase</keyword>
<proteinExistence type="inferred from homology"/>
<feature type="binding site" evidence="10">
    <location>
        <position position="892"/>
    </location>
    <ligand>
        <name>Zn(2+)</name>
        <dbReference type="ChEBI" id="CHEBI:29105"/>
        <label>2</label>
    </ligand>
</feature>
<dbReference type="InterPro" id="IPR007083">
    <property type="entry name" value="RNA_pol_Rpb1_4"/>
</dbReference>
<evidence type="ECO:0000256" key="7">
    <source>
        <dbReference type="ARBA" id="ARBA00022842"/>
    </source>
</evidence>
<dbReference type="InterPro" id="IPR007081">
    <property type="entry name" value="RNA_pol_Rpb1_5"/>
</dbReference>
<dbReference type="InterPro" id="IPR012754">
    <property type="entry name" value="DNA-dir_RpoC_beta_prime_bact"/>
</dbReference>
<dbReference type="InterPro" id="IPR038120">
    <property type="entry name" value="Rpb1_funnel_sf"/>
</dbReference>
<evidence type="ECO:0000256" key="10">
    <source>
        <dbReference type="HAMAP-Rule" id="MF_01322"/>
    </source>
</evidence>
<dbReference type="Gene3D" id="4.10.860.120">
    <property type="entry name" value="RNA polymerase II, clamp domain"/>
    <property type="match status" value="1"/>
</dbReference>
<protein>
    <recommendedName>
        <fullName evidence="10">DNA-directed RNA polymerase subunit beta'</fullName>
        <shortName evidence="10">RNAP subunit beta'</shortName>
        <ecNumber evidence="10">2.7.7.6</ecNumber>
    </recommendedName>
    <alternativeName>
        <fullName evidence="10">RNA polymerase subunit beta'</fullName>
    </alternativeName>
    <alternativeName>
        <fullName evidence="10">Transcriptase subunit beta'</fullName>
    </alternativeName>
</protein>
<reference evidence="14" key="1">
    <citation type="submission" date="2018-08" db="EMBL/GenBank/DDBJ databases">
        <authorList>
            <person name="Kim S.-J."/>
            <person name="Jung G.-Y."/>
        </authorList>
    </citation>
    <scope>NUCLEOTIDE SEQUENCE [LARGE SCALE GENOMIC DNA]</scope>
    <source>
        <strain evidence="14">GY_G</strain>
    </source>
</reference>